<organism evidence="2 3">
    <name type="scientific">Capnocytophaga granulosa</name>
    <dbReference type="NCBI Taxonomy" id="45242"/>
    <lineage>
        <taxon>Bacteria</taxon>
        <taxon>Pseudomonadati</taxon>
        <taxon>Bacteroidota</taxon>
        <taxon>Flavobacteriia</taxon>
        <taxon>Flavobacteriales</taxon>
        <taxon>Flavobacteriaceae</taxon>
        <taxon>Capnocytophaga</taxon>
    </lineage>
</organism>
<dbReference type="AlphaFoldDB" id="A0A1H2T4B7"/>
<accession>A0A1H2T4B7</accession>
<protein>
    <recommendedName>
        <fullName evidence="1">GmrSD restriction endonucleases N-terminal domain-containing protein</fullName>
    </recommendedName>
</protein>
<evidence type="ECO:0000313" key="2">
    <source>
        <dbReference type="EMBL" id="SDW38084.1"/>
    </source>
</evidence>
<comment type="caution">
    <text evidence="2">The sequence shown here is derived from an EMBL/GenBank/DDBJ whole genome shotgun (WGS) entry which is preliminary data.</text>
</comment>
<dbReference type="Pfam" id="PF03235">
    <property type="entry name" value="GmrSD_N"/>
    <property type="match status" value="1"/>
</dbReference>
<dbReference type="Proteomes" id="UP000182771">
    <property type="component" value="Unassembled WGS sequence"/>
</dbReference>
<sequence>MSNKTTFLSFAQNKKIEIPIFQRDYAQGRNDETTDKIRKDFVSSLIEALDKNIPIELDFIYGREVDNSITLIDGQQRLTTLFLLHWYISQRIGKIDAFKNIKFSYATRDYAKDFTAKLTTGEDFKIDFTQAILSTELKDKNWFYDDWQHDPTVSGMLNTLDEIHKQLKDKTIDHYWSLLEQGIITFYWLDLEKHQLTDELYLKMNARGKQLSKFENFKASLTKRIADEQWEKGKAFSLKMDTAYTDLFWKYRGNVNVIDYEVTNFFAGMAMIGYALKEKNSEAQQRRVQELFNNPLSVRVEDFEESDFNLFMSYLNFYSTVENISIETNLWKYYNTDNKRGFFEEFIKDENKGTGEVYKGATYPQRIFFYALSELFIKVKDQASRENFIRVVRNIVENVTIDSAQTFIGAIRLMNEFLEGMQDIYSYLSKTAIQSNFASYQVAQEIDKAKRIVADSQWKGAIWEAEDHSMFKGDIGFLLLETENNLDLFKKRYEVAKEMFDENGVKGKYRENALLLRALISRLDHWSLVWNLNFDSSKDNWKAYILKTIYKEKENRITKHFLTLLDNENKLEVFITEEPSLEKNNENIELYKKTLKNLYQTELLVAICEKCYLRWESENYILYPYNGRKEQFKYIVTHERNSKLAKAIEEGIITTEQQLEVNGKKIPFFWGWNVSFIYNNEEYWYYYNTDKTKITKNGQDCTEEALQKIFSSSL</sequence>
<reference evidence="2 3" key="1">
    <citation type="submission" date="2016-10" db="EMBL/GenBank/DDBJ databases">
        <authorList>
            <person name="Varghese N."/>
            <person name="Submissions S."/>
        </authorList>
    </citation>
    <scope>NUCLEOTIDE SEQUENCE [LARGE SCALE GENOMIC DNA]</scope>
    <source>
        <strain evidence="2 3">DSM 11449</strain>
    </source>
</reference>
<name>A0A1H2T4B7_9FLAO</name>
<dbReference type="GeneID" id="85016166"/>
<proteinExistence type="predicted"/>
<evidence type="ECO:0000313" key="3">
    <source>
        <dbReference type="Proteomes" id="UP000182771"/>
    </source>
</evidence>
<dbReference type="OrthoDB" id="3654724at2"/>
<dbReference type="EMBL" id="FNND01000002">
    <property type="protein sequence ID" value="SDW38084.1"/>
    <property type="molecule type" value="Genomic_DNA"/>
</dbReference>
<feature type="domain" description="GmrSD restriction endonucleases N-terminal" evidence="1">
    <location>
        <begin position="12"/>
        <end position="221"/>
    </location>
</feature>
<evidence type="ECO:0000259" key="1">
    <source>
        <dbReference type="Pfam" id="PF03235"/>
    </source>
</evidence>
<gene>
    <name evidence="2" type="ORF">SAMN05444420_10266</name>
</gene>
<keyword evidence="3" id="KW-1185">Reference proteome</keyword>
<dbReference type="InterPro" id="IPR004919">
    <property type="entry name" value="GmrSD_N"/>
</dbReference>
<dbReference type="RefSeq" id="WP_016420332.1">
    <property type="nucleotide sequence ID" value="NZ_FNND01000002.1"/>
</dbReference>